<dbReference type="RefSeq" id="WP_246969661.1">
    <property type="nucleotide sequence ID" value="NZ_JAKGAN010000002.1"/>
</dbReference>
<dbReference type="PANTHER" id="PTHR35006:SF2">
    <property type="entry name" value="GLYOXALASE FAMILY PROTEIN (AFU_ORTHOLOGUE AFUA_5G14830)"/>
    <property type="match status" value="1"/>
</dbReference>
<dbReference type="PROSITE" id="PS51819">
    <property type="entry name" value="VOC"/>
    <property type="match status" value="1"/>
</dbReference>
<dbReference type="EMBL" id="JBHSEU010000021">
    <property type="protein sequence ID" value="MFC4539836.1"/>
    <property type="molecule type" value="Genomic_DNA"/>
</dbReference>
<dbReference type="CDD" id="cd07262">
    <property type="entry name" value="VOC_like"/>
    <property type="match status" value="1"/>
</dbReference>
<dbReference type="Proteomes" id="UP001596030">
    <property type="component" value="Unassembled WGS sequence"/>
</dbReference>
<dbReference type="InterPro" id="IPR004360">
    <property type="entry name" value="Glyas_Fos-R_dOase_dom"/>
</dbReference>
<protein>
    <submittedName>
        <fullName evidence="2">VOC family protein</fullName>
    </submittedName>
</protein>
<keyword evidence="3" id="KW-1185">Reference proteome</keyword>
<evidence type="ECO:0000313" key="3">
    <source>
        <dbReference type="Proteomes" id="UP001596030"/>
    </source>
</evidence>
<dbReference type="PANTHER" id="PTHR35006">
    <property type="entry name" value="GLYOXALASE FAMILY PROTEIN (AFU_ORTHOLOGUE AFUA_5G14830)"/>
    <property type="match status" value="1"/>
</dbReference>
<evidence type="ECO:0000259" key="1">
    <source>
        <dbReference type="PROSITE" id="PS51819"/>
    </source>
</evidence>
<feature type="domain" description="VOC" evidence="1">
    <location>
        <begin position="3"/>
        <end position="128"/>
    </location>
</feature>
<dbReference type="Pfam" id="PF00903">
    <property type="entry name" value="Glyoxalase"/>
    <property type="match status" value="1"/>
</dbReference>
<comment type="caution">
    <text evidence="2">The sequence shown here is derived from an EMBL/GenBank/DDBJ whole genome shotgun (WGS) entry which is preliminary data.</text>
</comment>
<dbReference type="InterPro" id="IPR037523">
    <property type="entry name" value="VOC_core"/>
</dbReference>
<evidence type="ECO:0000313" key="2">
    <source>
        <dbReference type="EMBL" id="MFC4539836.1"/>
    </source>
</evidence>
<proteinExistence type="predicted"/>
<dbReference type="SUPFAM" id="SSF54593">
    <property type="entry name" value="Glyoxalase/Bleomycin resistance protein/Dihydroxybiphenyl dioxygenase"/>
    <property type="match status" value="1"/>
</dbReference>
<gene>
    <name evidence="2" type="ORF">ACFO0U_13745</name>
</gene>
<organism evidence="2 3">
    <name type="scientific">Chromohalobacter sarecensis</name>
    <dbReference type="NCBI Taxonomy" id="245294"/>
    <lineage>
        <taxon>Bacteria</taxon>
        <taxon>Pseudomonadati</taxon>
        <taxon>Pseudomonadota</taxon>
        <taxon>Gammaproteobacteria</taxon>
        <taxon>Oceanospirillales</taxon>
        <taxon>Halomonadaceae</taxon>
        <taxon>Chromohalobacter</taxon>
    </lineage>
</organism>
<dbReference type="InterPro" id="IPR029068">
    <property type="entry name" value="Glyas_Bleomycin-R_OHBP_Dase"/>
</dbReference>
<sequence length="135" mass="14825">MTILDHVEFAVRDAEVSRRFYETALAPLDIVRVITVGPDHTRTKGARHGFGKDDYPRLWIHDNEPPGVGTHIAFAAQDRTIVDAFHQAALKAGGIDNGPPGVRAHYHDHYYAAYVLDPDGINVEVVCQSSAISGH</sequence>
<name>A0ABV9D428_9GAMM</name>
<accession>A0ABV9D428</accession>
<reference evidence="3" key="1">
    <citation type="journal article" date="2019" name="Int. J. Syst. Evol. Microbiol.">
        <title>The Global Catalogue of Microorganisms (GCM) 10K type strain sequencing project: providing services to taxonomists for standard genome sequencing and annotation.</title>
        <authorList>
            <consortium name="The Broad Institute Genomics Platform"/>
            <consortium name="The Broad Institute Genome Sequencing Center for Infectious Disease"/>
            <person name="Wu L."/>
            <person name="Ma J."/>
        </authorList>
    </citation>
    <scope>NUCLEOTIDE SEQUENCE [LARGE SCALE GENOMIC DNA]</scope>
    <source>
        <strain evidence="3">CGMCC 1.12121</strain>
    </source>
</reference>
<dbReference type="Gene3D" id="3.10.180.10">
    <property type="entry name" value="2,3-Dihydroxybiphenyl 1,2-Dioxygenase, domain 1"/>
    <property type="match status" value="1"/>
</dbReference>